<evidence type="ECO:0000256" key="1">
    <source>
        <dbReference type="SAM" id="MobiDB-lite"/>
    </source>
</evidence>
<protein>
    <submittedName>
        <fullName evidence="2">Uncharacterized protein</fullName>
    </submittedName>
</protein>
<accession>A0A7V8J121</accession>
<dbReference type="EMBL" id="WOWR01000078">
    <property type="protein sequence ID" value="KAF0250921.1"/>
    <property type="molecule type" value="Genomic_DNA"/>
</dbReference>
<feature type="compositionally biased region" description="Basic and acidic residues" evidence="1">
    <location>
        <begin position="109"/>
        <end position="120"/>
    </location>
</feature>
<comment type="caution">
    <text evidence="2">The sequence shown here is derived from an EMBL/GenBank/DDBJ whole genome shotgun (WGS) entry which is preliminary data.</text>
</comment>
<name>A0A7V8J121_PSEPU</name>
<dbReference type="RefSeq" id="WP_156859962.1">
    <property type="nucleotide sequence ID" value="NZ_WOWR01000078.1"/>
</dbReference>
<reference evidence="2 3" key="1">
    <citation type="submission" date="2019-12" db="EMBL/GenBank/DDBJ databases">
        <authorList>
            <person name="Woiski C."/>
        </authorList>
    </citation>
    <scope>NUCLEOTIDE SEQUENCE [LARGE SCALE GENOMIC DNA]</scope>
    <source>
        <strain evidence="2 3">BOE100</strain>
    </source>
</reference>
<feature type="region of interest" description="Disordered" evidence="1">
    <location>
        <begin position="100"/>
        <end position="120"/>
    </location>
</feature>
<organism evidence="2 3">
    <name type="scientific">Pseudomonas putida</name>
    <name type="common">Arthrobacter siderocapsulatus</name>
    <dbReference type="NCBI Taxonomy" id="303"/>
    <lineage>
        <taxon>Bacteria</taxon>
        <taxon>Pseudomonadati</taxon>
        <taxon>Pseudomonadota</taxon>
        <taxon>Gammaproteobacteria</taxon>
        <taxon>Pseudomonadales</taxon>
        <taxon>Pseudomonadaceae</taxon>
        <taxon>Pseudomonas</taxon>
    </lineage>
</organism>
<dbReference type="AlphaFoldDB" id="A0A7V8J121"/>
<evidence type="ECO:0000313" key="3">
    <source>
        <dbReference type="Proteomes" id="UP000442695"/>
    </source>
</evidence>
<sequence>MQQSAERTQLSPDGEGVMLARELEVAERIRGGSGLFSIRQMASIHKMSIPFMRAFATRHGITFAGADGNCTKRLSSAVIKREAEHSSAIVARSVNRKPLETLDSSKITPDQRERARRRDQQSVNGFIEYLRELSKTHTREQAAKVAGISPTFMRTMAYNQNLVFVGETTAITRPVTPAVIRKLQSTLFRPSKEMTPSTSRQLREYVMDDTPDEF</sequence>
<evidence type="ECO:0000313" key="2">
    <source>
        <dbReference type="EMBL" id="KAF0250921.1"/>
    </source>
</evidence>
<proteinExistence type="predicted"/>
<gene>
    <name evidence="2" type="ORF">GN299_31320</name>
</gene>
<dbReference type="Proteomes" id="UP000442695">
    <property type="component" value="Unassembled WGS sequence"/>
</dbReference>